<comment type="caution">
    <text evidence="2">The sequence shown here is derived from an EMBL/GenBank/DDBJ whole genome shotgun (WGS) entry which is preliminary data.</text>
</comment>
<name>A0A497EWH4_9CREN</name>
<organism evidence="2 3">
    <name type="scientific">Thermoproteota archaeon</name>
    <dbReference type="NCBI Taxonomy" id="2056631"/>
    <lineage>
        <taxon>Archaea</taxon>
        <taxon>Thermoproteota</taxon>
    </lineage>
</organism>
<dbReference type="GO" id="GO:0006508">
    <property type="term" value="P:proteolysis"/>
    <property type="evidence" value="ECO:0007669"/>
    <property type="project" value="InterPro"/>
</dbReference>
<dbReference type="Gene3D" id="3.40.630.10">
    <property type="entry name" value="Zn peptidases"/>
    <property type="match status" value="1"/>
</dbReference>
<sequence length="230" mass="26874">MEKMIWRILREIPDYREFMTVDELNNSTEKLVAKHANVASIFKIGESRNGEPIKCLKIGSGEVNALLFAFPHPNEPIGSMTLEYLSWKLATDEEFREKMNTTWYIIKCIDPFGARLNEGWFKGEWTPKKYALNYYRPPGYKQVEWSFPIEYKTLKFNKPVPETKALMKLIDEVKPDFMASLHNAGFCGAYFYLSDPIPEIYGKLHEVAERFNIPIHLGEPEVPYQRYLMS</sequence>
<dbReference type="Pfam" id="PF00246">
    <property type="entry name" value="Peptidase_M14"/>
    <property type="match status" value="1"/>
</dbReference>
<reference evidence="2 3" key="1">
    <citation type="submission" date="2018-06" db="EMBL/GenBank/DDBJ databases">
        <title>Extensive metabolic versatility and redundancy in microbially diverse, dynamic hydrothermal sediments.</title>
        <authorList>
            <person name="Dombrowski N."/>
            <person name="Teske A."/>
            <person name="Baker B.J."/>
        </authorList>
    </citation>
    <scope>NUCLEOTIDE SEQUENCE [LARGE SCALE GENOMIC DNA]</scope>
    <source>
        <strain evidence="2">B20_G2</strain>
    </source>
</reference>
<evidence type="ECO:0000259" key="1">
    <source>
        <dbReference type="Pfam" id="PF00246"/>
    </source>
</evidence>
<dbReference type="GO" id="GO:0004181">
    <property type="term" value="F:metallocarboxypeptidase activity"/>
    <property type="evidence" value="ECO:0007669"/>
    <property type="project" value="InterPro"/>
</dbReference>
<dbReference type="Proteomes" id="UP000269499">
    <property type="component" value="Unassembled WGS sequence"/>
</dbReference>
<accession>A0A497EWH4</accession>
<evidence type="ECO:0000313" key="2">
    <source>
        <dbReference type="EMBL" id="RLE51734.1"/>
    </source>
</evidence>
<feature type="domain" description="Peptidase M14" evidence="1">
    <location>
        <begin position="26"/>
        <end position="212"/>
    </location>
</feature>
<dbReference type="GO" id="GO:0008270">
    <property type="term" value="F:zinc ion binding"/>
    <property type="evidence" value="ECO:0007669"/>
    <property type="project" value="InterPro"/>
</dbReference>
<proteinExistence type="predicted"/>
<evidence type="ECO:0000313" key="3">
    <source>
        <dbReference type="Proteomes" id="UP000269499"/>
    </source>
</evidence>
<protein>
    <recommendedName>
        <fullName evidence="1">Peptidase M14 domain-containing protein</fullName>
    </recommendedName>
</protein>
<dbReference type="EMBL" id="QMRA01000153">
    <property type="protein sequence ID" value="RLE51734.1"/>
    <property type="molecule type" value="Genomic_DNA"/>
</dbReference>
<gene>
    <name evidence="2" type="ORF">DRJ26_05450</name>
</gene>
<dbReference type="AlphaFoldDB" id="A0A497EWH4"/>
<dbReference type="InterPro" id="IPR000834">
    <property type="entry name" value="Peptidase_M14"/>
</dbReference>
<dbReference type="SUPFAM" id="SSF53187">
    <property type="entry name" value="Zn-dependent exopeptidases"/>
    <property type="match status" value="1"/>
</dbReference>